<dbReference type="Proteomes" id="UP000185221">
    <property type="component" value="Unassembled WGS sequence"/>
</dbReference>
<accession>A0A1N6FQ81</accession>
<dbReference type="EMBL" id="FSRC01000002">
    <property type="protein sequence ID" value="SIN97400.1"/>
    <property type="molecule type" value="Genomic_DNA"/>
</dbReference>
<feature type="signal peptide" evidence="1">
    <location>
        <begin position="1"/>
        <end position="19"/>
    </location>
</feature>
<evidence type="ECO:0000313" key="2">
    <source>
        <dbReference type="EMBL" id="SIN97400.1"/>
    </source>
</evidence>
<dbReference type="PROSITE" id="PS51257">
    <property type="entry name" value="PROKAR_LIPOPROTEIN"/>
    <property type="match status" value="1"/>
</dbReference>
<protein>
    <recommendedName>
        <fullName evidence="4">Lipoprotein</fullName>
    </recommendedName>
</protein>
<evidence type="ECO:0008006" key="4">
    <source>
        <dbReference type="Google" id="ProtNLM"/>
    </source>
</evidence>
<name>A0A1N6FQ81_9BACT</name>
<evidence type="ECO:0000313" key="3">
    <source>
        <dbReference type="Proteomes" id="UP000185221"/>
    </source>
</evidence>
<evidence type="ECO:0000256" key="1">
    <source>
        <dbReference type="SAM" id="SignalP"/>
    </source>
</evidence>
<proteinExistence type="predicted"/>
<reference evidence="3" key="1">
    <citation type="submission" date="2016-11" db="EMBL/GenBank/DDBJ databases">
        <authorList>
            <person name="Varghese N."/>
            <person name="Submissions S."/>
        </authorList>
    </citation>
    <scope>NUCLEOTIDE SEQUENCE [LARGE SCALE GENOMIC DNA]</scope>
    <source>
        <strain evidence="3">DSM 15292</strain>
    </source>
</reference>
<feature type="chain" id="PRO_5012365010" description="Lipoprotein" evidence="1">
    <location>
        <begin position="20"/>
        <end position="110"/>
    </location>
</feature>
<keyword evidence="1" id="KW-0732">Signal</keyword>
<gene>
    <name evidence="2" type="ORF">SAMN05444394_2629</name>
</gene>
<dbReference type="AlphaFoldDB" id="A0A1N6FQ81"/>
<sequence>MKKILYVYAILMISSCSYCDFINEQNSKEFSGKVVNLKVYEWDRGKKVLEVNSEKGNGKYYFPTDYKYDPFWEKIIIGDSVFKAKNSTIFFIYREERLLDKMNLDFNCLD</sequence>
<dbReference type="STRING" id="226505.SAMN05444394_2629"/>
<dbReference type="RefSeq" id="WP_143185996.1">
    <property type="nucleotide sequence ID" value="NZ_FSRC01000002.1"/>
</dbReference>
<keyword evidence="3" id="KW-1185">Reference proteome</keyword>
<organism evidence="2 3">
    <name type="scientific">Algoriphagus halophilus</name>
    <dbReference type="NCBI Taxonomy" id="226505"/>
    <lineage>
        <taxon>Bacteria</taxon>
        <taxon>Pseudomonadati</taxon>
        <taxon>Bacteroidota</taxon>
        <taxon>Cytophagia</taxon>
        <taxon>Cytophagales</taxon>
        <taxon>Cyclobacteriaceae</taxon>
        <taxon>Algoriphagus</taxon>
    </lineage>
</organism>
<dbReference type="OrthoDB" id="1261592at2"/>